<name>A0A098BRW2_9NOCA</name>
<dbReference type="RefSeq" id="WP_010593955.1">
    <property type="nucleotide sequence ID" value="NZ_CP023714.1"/>
</dbReference>
<dbReference type="SUPFAM" id="SSF54593">
    <property type="entry name" value="Glyoxalase/Bleomycin resistance protein/Dihydroxybiphenyl dioxygenase"/>
    <property type="match status" value="1"/>
</dbReference>
<gene>
    <name evidence="1" type="ORF">RHRU231_770103</name>
</gene>
<reference evidence="1 2" key="1">
    <citation type="journal article" date="2014" name="Genome Announc.">
        <title>Draft Genome Sequence of Propane- and Butane-Oxidizing Actinobacterium Rhodococcus ruber IEGM 231.</title>
        <authorList>
            <person name="Ivshina I.B."/>
            <person name="Kuyukina M.S."/>
            <person name="Krivoruchko A.V."/>
            <person name="Barbe V."/>
            <person name="Fischer C."/>
        </authorList>
    </citation>
    <scope>NUCLEOTIDE SEQUENCE [LARGE SCALE GENOMIC DNA]</scope>
</reference>
<dbReference type="PANTHER" id="PTHR36503">
    <property type="entry name" value="BLR2520 PROTEIN"/>
    <property type="match status" value="1"/>
</dbReference>
<dbReference type="GO" id="GO:0051213">
    <property type="term" value="F:dioxygenase activity"/>
    <property type="evidence" value="ECO:0007669"/>
    <property type="project" value="UniProtKB-KW"/>
</dbReference>
<dbReference type="PROSITE" id="PS51819">
    <property type="entry name" value="VOC"/>
    <property type="match status" value="1"/>
</dbReference>
<dbReference type="InterPro" id="IPR004360">
    <property type="entry name" value="Glyas_Fos-R_dOase_dom"/>
</dbReference>
<dbReference type="KEGG" id="rrz:CS378_21195"/>
<proteinExistence type="predicted"/>
<dbReference type="eggNOG" id="COG0346">
    <property type="taxonomic scope" value="Bacteria"/>
</dbReference>
<evidence type="ECO:0000313" key="2">
    <source>
        <dbReference type="Proteomes" id="UP000042997"/>
    </source>
</evidence>
<dbReference type="OrthoDB" id="9798430at2"/>
<dbReference type="Proteomes" id="UP000042997">
    <property type="component" value="Unassembled WGS sequence"/>
</dbReference>
<evidence type="ECO:0000313" key="1">
    <source>
        <dbReference type="EMBL" id="CDZ90982.1"/>
    </source>
</evidence>
<sequence>MEPRLSFVTLAVADLERTRRFYVDGLGWTPVVDVPGEVLMIQVGPHLVLSLWDEQHFAAEVGPVRRSGVPPVTLAHNVADRADVDRVLDTARRAGADPVSDAVEREWGGYTGYFADPDGFRWEIAWNPGPIGQLVLP</sequence>
<accession>A0A098BRW2</accession>
<organism evidence="1 2">
    <name type="scientific">Rhodococcus ruber</name>
    <dbReference type="NCBI Taxonomy" id="1830"/>
    <lineage>
        <taxon>Bacteria</taxon>
        <taxon>Bacillati</taxon>
        <taxon>Actinomycetota</taxon>
        <taxon>Actinomycetes</taxon>
        <taxon>Mycobacteriales</taxon>
        <taxon>Nocardiaceae</taxon>
        <taxon>Rhodococcus</taxon>
    </lineage>
</organism>
<dbReference type="InterPro" id="IPR029068">
    <property type="entry name" value="Glyas_Bleomycin-R_OHBP_Dase"/>
</dbReference>
<dbReference type="InterPro" id="IPR037523">
    <property type="entry name" value="VOC_core"/>
</dbReference>
<dbReference type="AlphaFoldDB" id="A0A098BRW2"/>
<keyword evidence="1" id="KW-0223">Dioxygenase</keyword>
<protein>
    <submittedName>
        <fullName evidence="1">Glyoxalase/bleomycin resistance protein/dioxygenase</fullName>
    </submittedName>
</protein>
<dbReference type="EMBL" id="CCSD01000091">
    <property type="protein sequence ID" value="CDZ90982.1"/>
    <property type="molecule type" value="Genomic_DNA"/>
</dbReference>
<dbReference type="Gene3D" id="3.10.180.10">
    <property type="entry name" value="2,3-Dihydroxybiphenyl 1,2-Dioxygenase, domain 1"/>
    <property type="match status" value="1"/>
</dbReference>
<dbReference type="Pfam" id="PF00903">
    <property type="entry name" value="Glyoxalase"/>
    <property type="match status" value="1"/>
</dbReference>
<keyword evidence="1" id="KW-0560">Oxidoreductase</keyword>
<dbReference type="PANTHER" id="PTHR36503:SF1">
    <property type="entry name" value="BLR2520 PROTEIN"/>
    <property type="match status" value="1"/>
</dbReference>